<dbReference type="Proteomes" id="UP001164250">
    <property type="component" value="Chromosome 12"/>
</dbReference>
<accession>A0ACC1A9S1</accession>
<dbReference type="EMBL" id="CM047908">
    <property type="protein sequence ID" value="KAJ0082994.1"/>
    <property type="molecule type" value="Genomic_DNA"/>
</dbReference>
<sequence length="413" mass="46059">MPLPWKKTNKVSSLSRLVAGLHHSPKRGGSLVVETGFPTSLVDLFVKNKDRLKKPSKRKSPPYSPLHSIRSPPPPPPPPPPSPVRRSVSAAGLVVNSLSGFEGTKRTVEDLVVLNECDGGADGDGMMKKGFFVVVLKILMVVAVALSTKKMAVGITMSAFLLFLVEYAGSSALVFLKPCSKARTVLDSFVVKIKVLYFPNSKLKKDDDELCSHEIQRCNEDSSKGQLIIRSDVCDSCEFVNEIGLKSPGREIHVADSNCDGEKLDVLIYKKERSRSAKIRRKFVKNFVPKKLRDAKKEWKNKEKEKERQKERQKEKEKESESNSEIGLACLRDEKLEKIIGEEQDYVFGNSQAEAEVGEVEEIVERERKGNSRYFSILLLIVLGGLVGGRVVALLCTLGWCLMLKLVGKWRFS</sequence>
<keyword evidence="2" id="KW-1185">Reference proteome</keyword>
<evidence type="ECO:0000313" key="1">
    <source>
        <dbReference type="EMBL" id="KAJ0082994.1"/>
    </source>
</evidence>
<proteinExistence type="predicted"/>
<organism evidence="1 2">
    <name type="scientific">Pistacia atlantica</name>
    <dbReference type="NCBI Taxonomy" id="434234"/>
    <lineage>
        <taxon>Eukaryota</taxon>
        <taxon>Viridiplantae</taxon>
        <taxon>Streptophyta</taxon>
        <taxon>Embryophyta</taxon>
        <taxon>Tracheophyta</taxon>
        <taxon>Spermatophyta</taxon>
        <taxon>Magnoliopsida</taxon>
        <taxon>eudicotyledons</taxon>
        <taxon>Gunneridae</taxon>
        <taxon>Pentapetalae</taxon>
        <taxon>rosids</taxon>
        <taxon>malvids</taxon>
        <taxon>Sapindales</taxon>
        <taxon>Anacardiaceae</taxon>
        <taxon>Pistacia</taxon>
    </lineage>
</organism>
<protein>
    <submittedName>
        <fullName evidence="1">Uncharacterized protein</fullName>
    </submittedName>
</protein>
<gene>
    <name evidence="1" type="ORF">Patl1_11448</name>
</gene>
<name>A0ACC1A9S1_9ROSI</name>
<evidence type="ECO:0000313" key="2">
    <source>
        <dbReference type="Proteomes" id="UP001164250"/>
    </source>
</evidence>
<reference evidence="2" key="1">
    <citation type="journal article" date="2023" name="G3 (Bethesda)">
        <title>Genome assembly and association tests identify interacting loci associated with vigor, precocity, and sex in interspecific pistachio rootstocks.</title>
        <authorList>
            <person name="Palmer W."/>
            <person name="Jacygrad E."/>
            <person name="Sagayaradj S."/>
            <person name="Cavanaugh K."/>
            <person name="Han R."/>
            <person name="Bertier L."/>
            <person name="Beede B."/>
            <person name="Kafkas S."/>
            <person name="Golino D."/>
            <person name="Preece J."/>
            <person name="Michelmore R."/>
        </authorList>
    </citation>
    <scope>NUCLEOTIDE SEQUENCE [LARGE SCALE GENOMIC DNA]</scope>
</reference>
<comment type="caution">
    <text evidence="1">The sequence shown here is derived from an EMBL/GenBank/DDBJ whole genome shotgun (WGS) entry which is preliminary data.</text>
</comment>